<evidence type="ECO:0000313" key="2">
    <source>
        <dbReference type="EMBL" id="SFF80598.1"/>
    </source>
</evidence>
<keyword evidence="1" id="KW-1133">Transmembrane helix</keyword>
<feature type="transmembrane region" description="Helical" evidence="1">
    <location>
        <begin position="75"/>
        <end position="94"/>
    </location>
</feature>
<name>A0A1I2LPU5_9EURY</name>
<proteinExistence type="predicted"/>
<sequence length="96" mass="10296">MLSPSLGDWKRSYVPDGEWVDMGQYGSLDYPRMTKLGVALGLALFAVGAAGNMVAPAVFGPLPGWERTLFFDAEAIGVALTLLSPFVFGIFLPLTE</sequence>
<keyword evidence="3" id="KW-1185">Reference proteome</keyword>
<dbReference type="InterPro" id="IPR057182">
    <property type="entry name" value="DUF7860"/>
</dbReference>
<evidence type="ECO:0000313" key="3">
    <source>
        <dbReference type="Proteomes" id="UP000198876"/>
    </source>
</evidence>
<dbReference type="AlphaFoldDB" id="A0A1I2LPU5"/>
<evidence type="ECO:0000256" key="1">
    <source>
        <dbReference type="SAM" id="Phobius"/>
    </source>
</evidence>
<gene>
    <name evidence="2" type="ORF">SAMN04488063_0357</name>
</gene>
<dbReference type="STRING" id="553467.SAMN04488063_0357"/>
<dbReference type="Proteomes" id="UP000198876">
    <property type="component" value="Unassembled WGS sequence"/>
</dbReference>
<feature type="transmembrane region" description="Helical" evidence="1">
    <location>
        <begin position="36"/>
        <end position="55"/>
    </location>
</feature>
<organism evidence="2 3">
    <name type="scientific">Halopelagius inordinatus</name>
    <dbReference type="NCBI Taxonomy" id="553467"/>
    <lineage>
        <taxon>Archaea</taxon>
        <taxon>Methanobacteriati</taxon>
        <taxon>Methanobacteriota</taxon>
        <taxon>Stenosarchaea group</taxon>
        <taxon>Halobacteria</taxon>
        <taxon>Halobacteriales</taxon>
        <taxon>Haloferacaceae</taxon>
    </lineage>
</organism>
<keyword evidence="1" id="KW-0472">Membrane</keyword>
<dbReference type="Pfam" id="PF25259">
    <property type="entry name" value="DUF7860"/>
    <property type="match status" value="1"/>
</dbReference>
<keyword evidence="1" id="KW-0812">Transmembrane</keyword>
<protein>
    <submittedName>
        <fullName evidence="2">Uncharacterized protein</fullName>
    </submittedName>
</protein>
<dbReference type="EMBL" id="FOOQ01000001">
    <property type="protein sequence ID" value="SFF80598.1"/>
    <property type="molecule type" value="Genomic_DNA"/>
</dbReference>
<reference evidence="3" key="1">
    <citation type="submission" date="2016-10" db="EMBL/GenBank/DDBJ databases">
        <authorList>
            <person name="Varghese N."/>
            <person name="Submissions S."/>
        </authorList>
    </citation>
    <scope>NUCLEOTIDE SEQUENCE [LARGE SCALE GENOMIC DNA]</scope>
    <source>
        <strain evidence="3">CGMCC 1.7739</strain>
    </source>
</reference>
<accession>A0A1I2LPU5</accession>